<gene>
    <name evidence="2" type="ORF">KL86SPO_40530</name>
</gene>
<dbReference type="EMBL" id="FMJE01000004">
    <property type="protein sequence ID" value="SCM82045.1"/>
    <property type="molecule type" value="Genomic_DNA"/>
</dbReference>
<feature type="region of interest" description="Disordered" evidence="1">
    <location>
        <begin position="98"/>
        <end position="118"/>
    </location>
</feature>
<dbReference type="RefSeq" id="WP_288184818.1">
    <property type="nucleotide sequence ID" value="NZ_LT608335.1"/>
</dbReference>
<feature type="region of interest" description="Disordered" evidence="1">
    <location>
        <begin position="15"/>
        <end position="46"/>
    </location>
</feature>
<reference evidence="2" key="1">
    <citation type="submission" date="2016-08" db="EMBL/GenBank/DDBJ databases">
        <authorList>
            <person name="Seilhamer J.J."/>
        </authorList>
    </citation>
    <scope>NUCLEOTIDE SEQUENCE</scope>
    <source>
        <strain evidence="2">86</strain>
    </source>
</reference>
<dbReference type="AlphaFoldDB" id="A0A212LWT0"/>
<feature type="compositionally biased region" description="Acidic residues" evidence="1">
    <location>
        <begin position="21"/>
        <end position="30"/>
    </location>
</feature>
<protein>
    <submittedName>
        <fullName evidence="2">Uncharacterized protein</fullName>
    </submittedName>
</protein>
<evidence type="ECO:0000313" key="2">
    <source>
        <dbReference type="EMBL" id="SCM82045.1"/>
    </source>
</evidence>
<name>A0A212LWT0_9FIRM</name>
<proteinExistence type="predicted"/>
<evidence type="ECO:0000256" key="1">
    <source>
        <dbReference type="SAM" id="MobiDB-lite"/>
    </source>
</evidence>
<accession>A0A212LWT0</accession>
<sequence length="118" mass="13151">MSKIKKNLSDAEMFKGWQEEPTFETELEEEQPVRRPVTSARKEPADDINSAYFTPELKEAVGKALLELKLTMYKAGTVDYQIKVSCQGNQVLLTAIPAKVKAEQPGKQPGQRGGKQRG</sequence>
<organism evidence="2">
    <name type="scientific">uncultured Sporomusa sp</name>
    <dbReference type="NCBI Taxonomy" id="307249"/>
    <lineage>
        <taxon>Bacteria</taxon>
        <taxon>Bacillati</taxon>
        <taxon>Bacillota</taxon>
        <taxon>Negativicutes</taxon>
        <taxon>Selenomonadales</taxon>
        <taxon>Sporomusaceae</taxon>
        <taxon>Sporomusa</taxon>
        <taxon>environmental samples</taxon>
    </lineage>
</organism>